<evidence type="ECO:0000259" key="14">
    <source>
        <dbReference type="Pfam" id="PF00593"/>
    </source>
</evidence>
<evidence type="ECO:0000256" key="11">
    <source>
        <dbReference type="PROSITE-ProRule" id="PRU01360"/>
    </source>
</evidence>
<gene>
    <name evidence="16" type="ORF">DI536_34210</name>
</gene>
<dbReference type="Pfam" id="PF07715">
    <property type="entry name" value="Plug"/>
    <property type="match status" value="1"/>
</dbReference>
<dbReference type="EMBL" id="QFQP01000058">
    <property type="protein sequence ID" value="PZR04446.1"/>
    <property type="molecule type" value="Genomic_DNA"/>
</dbReference>
<evidence type="ECO:0000313" key="16">
    <source>
        <dbReference type="EMBL" id="PZR04446.1"/>
    </source>
</evidence>
<dbReference type="InterPro" id="IPR012910">
    <property type="entry name" value="Plug_dom"/>
</dbReference>
<dbReference type="PANTHER" id="PTHR30069">
    <property type="entry name" value="TONB-DEPENDENT OUTER MEMBRANE RECEPTOR"/>
    <property type="match status" value="1"/>
</dbReference>
<dbReference type="InterPro" id="IPR000531">
    <property type="entry name" value="Beta-barrel_TonB"/>
</dbReference>
<dbReference type="SUPFAM" id="SSF56935">
    <property type="entry name" value="Porins"/>
    <property type="match status" value="1"/>
</dbReference>
<evidence type="ECO:0000256" key="7">
    <source>
        <dbReference type="ARBA" id="ARBA00023136"/>
    </source>
</evidence>
<dbReference type="Pfam" id="PF00593">
    <property type="entry name" value="TonB_dep_Rec_b-barrel"/>
    <property type="match status" value="1"/>
</dbReference>
<feature type="repeat" description="TPR" evidence="10">
    <location>
        <begin position="26"/>
        <end position="59"/>
    </location>
</feature>
<dbReference type="Gene3D" id="1.25.40.10">
    <property type="entry name" value="Tetratricopeptide repeat domain"/>
    <property type="match status" value="1"/>
</dbReference>
<keyword evidence="2 11" id="KW-0813">Transport</keyword>
<evidence type="ECO:0000256" key="12">
    <source>
        <dbReference type="RuleBase" id="RU003357"/>
    </source>
</evidence>
<dbReference type="InterPro" id="IPR037066">
    <property type="entry name" value="Plug_dom_sf"/>
</dbReference>
<dbReference type="Pfam" id="PF13428">
    <property type="entry name" value="TPR_14"/>
    <property type="match status" value="1"/>
</dbReference>
<sequence length="789" mass="85647">MALIADGKLDDGVGELLEAYNIRPHPNVHFNIARAYEQAGRPADALTYYRRYLDAKPPDAEAVRETVAKLEAQLPKQPEVATPVEPAKVVTPVSPQVDSATVERLNALAERLERAVDKAETRAAAEEAKKEEAVGEEDFGVPYEETVVAASRRAQSALDSPNAITVISGDEIRQSGLTSLPEILRRVPGAEVMAMGISSANVSIRGFNQRAANKVLVLVDGRPEYQDFLGVTLWPVLPVGIEEIERIEVIRGPGSALYGANAMLGVVNIITRAPGTGPQMEMNGFLGNQNFGGGSFVVSGGSKLRYRASAGYQQGDKYSRDYDQNRADIVSNVDDPNLGLRSARANLTAFYAFNRDFSVAVSGGVNRLFTELYAIGLLRNFYLDGVGGYAKVDFTGGPVKVRFFWNHSTFDAGPQYEPIGQRSLDTGVDTNVFDGEALFQKEFELGGTHAFAVGVSTRLKRVKWGYIGPLTQELHAAAFIQDEYHPIKPLGIVASYRIDRHPLLDNGNPGYAQSPRISLVYRLFENHALRASFATAFRQPTFLESYMNIRTPVPGVNGASVLTQGNRALRPERLFSFEVGYRGEVPQAGLTIDLAGYWNIVNDLIVLSAVNPVAPAEAFDPSSQSYLLGRSLFSNDPQTYTARGGELGLTWNALKGLDLRASTAIQSIVANNAAPGAVCGPCTQAPTVKVNAGFMYRSPVNVDLSADFSFVSSSIWVEREPSAADPTQIANLQNPLAAYTVINARVAYRLFDDRVTVAVVGSQLGPNHQEHPFGNDVNRRVFATLSVKP</sequence>
<keyword evidence="5" id="KW-0732">Signal</keyword>
<proteinExistence type="inferred from homology"/>
<dbReference type="GO" id="GO:0015344">
    <property type="term" value="F:siderophore uptake transmembrane transporter activity"/>
    <property type="evidence" value="ECO:0007669"/>
    <property type="project" value="TreeGrafter"/>
</dbReference>
<comment type="caution">
    <text evidence="16">The sequence shown here is derived from an EMBL/GenBank/DDBJ whole genome shotgun (WGS) entry which is preliminary data.</text>
</comment>
<dbReference type="SUPFAM" id="SSF48452">
    <property type="entry name" value="TPR-like"/>
    <property type="match status" value="1"/>
</dbReference>
<dbReference type="InterPro" id="IPR011990">
    <property type="entry name" value="TPR-like_helical_dom_sf"/>
</dbReference>
<keyword evidence="7 11" id="KW-0472">Membrane</keyword>
<evidence type="ECO:0000256" key="6">
    <source>
        <dbReference type="ARBA" id="ARBA00023077"/>
    </source>
</evidence>
<evidence type="ECO:0000256" key="4">
    <source>
        <dbReference type="ARBA" id="ARBA00022692"/>
    </source>
</evidence>
<name>A0A2W5SXU7_9BACT</name>
<keyword evidence="10" id="KW-0802">TPR repeat</keyword>
<evidence type="ECO:0000256" key="9">
    <source>
        <dbReference type="ARBA" id="ARBA00023237"/>
    </source>
</evidence>
<evidence type="ECO:0000256" key="2">
    <source>
        <dbReference type="ARBA" id="ARBA00022448"/>
    </source>
</evidence>
<keyword evidence="6 12" id="KW-0798">TonB box</keyword>
<feature type="coiled-coil region" evidence="13">
    <location>
        <begin position="102"/>
        <end position="136"/>
    </location>
</feature>
<evidence type="ECO:0000256" key="10">
    <source>
        <dbReference type="PROSITE-ProRule" id="PRU00339"/>
    </source>
</evidence>
<dbReference type="InterPro" id="IPR039426">
    <property type="entry name" value="TonB-dep_rcpt-like"/>
</dbReference>
<organism evidence="16 17">
    <name type="scientific">Archangium gephyra</name>
    <dbReference type="NCBI Taxonomy" id="48"/>
    <lineage>
        <taxon>Bacteria</taxon>
        <taxon>Pseudomonadati</taxon>
        <taxon>Myxococcota</taxon>
        <taxon>Myxococcia</taxon>
        <taxon>Myxococcales</taxon>
        <taxon>Cystobacterineae</taxon>
        <taxon>Archangiaceae</taxon>
        <taxon>Archangium</taxon>
    </lineage>
</organism>
<protein>
    <submittedName>
        <fullName evidence="16">Ligand-gated channel protein</fullName>
    </submittedName>
</protein>
<dbReference type="GO" id="GO:0009279">
    <property type="term" value="C:cell outer membrane"/>
    <property type="evidence" value="ECO:0007669"/>
    <property type="project" value="UniProtKB-SubCell"/>
</dbReference>
<keyword evidence="3 11" id="KW-1134">Transmembrane beta strand</keyword>
<evidence type="ECO:0000256" key="5">
    <source>
        <dbReference type="ARBA" id="ARBA00022729"/>
    </source>
</evidence>
<dbReference type="PROSITE" id="PS52016">
    <property type="entry name" value="TONB_DEPENDENT_REC_3"/>
    <property type="match status" value="1"/>
</dbReference>
<dbReference type="InterPro" id="IPR036942">
    <property type="entry name" value="Beta-barrel_TonB_sf"/>
</dbReference>
<evidence type="ECO:0000256" key="1">
    <source>
        <dbReference type="ARBA" id="ARBA00004571"/>
    </source>
</evidence>
<dbReference type="Gene3D" id="2.170.130.10">
    <property type="entry name" value="TonB-dependent receptor, plug domain"/>
    <property type="match status" value="1"/>
</dbReference>
<keyword evidence="8" id="KW-0675">Receptor</keyword>
<evidence type="ECO:0000259" key="15">
    <source>
        <dbReference type="Pfam" id="PF07715"/>
    </source>
</evidence>
<keyword evidence="4 11" id="KW-0812">Transmembrane</keyword>
<evidence type="ECO:0000256" key="3">
    <source>
        <dbReference type="ARBA" id="ARBA00022452"/>
    </source>
</evidence>
<feature type="domain" description="TonB-dependent receptor plug" evidence="15">
    <location>
        <begin position="158"/>
        <end position="266"/>
    </location>
</feature>
<dbReference type="PANTHER" id="PTHR30069:SF29">
    <property type="entry name" value="HEMOGLOBIN AND HEMOGLOBIN-HAPTOGLOBIN-BINDING PROTEIN 1-RELATED"/>
    <property type="match status" value="1"/>
</dbReference>
<comment type="similarity">
    <text evidence="11 12">Belongs to the TonB-dependent receptor family.</text>
</comment>
<dbReference type="AlphaFoldDB" id="A0A2W5SXU7"/>
<dbReference type="InterPro" id="IPR019734">
    <property type="entry name" value="TPR_rpt"/>
</dbReference>
<keyword evidence="13" id="KW-0175">Coiled coil</keyword>
<feature type="domain" description="TonB-dependent receptor-like beta-barrel" evidence="14">
    <location>
        <begin position="307"/>
        <end position="757"/>
    </location>
</feature>
<keyword evidence="9 11" id="KW-0998">Cell outer membrane</keyword>
<dbReference type="PROSITE" id="PS50005">
    <property type="entry name" value="TPR"/>
    <property type="match status" value="1"/>
</dbReference>
<reference evidence="16 17" key="1">
    <citation type="submission" date="2017-08" db="EMBL/GenBank/DDBJ databases">
        <title>Infants hospitalized years apart are colonized by the same room-sourced microbial strains.</title>
        <authorList>
            <person name="Brooks B."/>
            <person name="Olm M.R."/>
            <person name="Firek B.A."/>
            <person name="Baker R."/>
            <person name="Thomas B.C."/>
            <person name="Morowitz M.J."/>
            <person name="Banfield J.F."/>
        </authorList>
    </citation>
    <scope>NUCLEOTIDE SEQUENCE [LARGE SCALE GENOMIC DNA]</scope>
    <source>
        <strain evidence="16">S2_003_000_R2_14</strain>
    </source>
</reference>
<evidence type="ECO:0000256" key="13">
    <source>
        <dbReference type="SAM" id="Coils"/>
    </source>
</evidence>
<evidence type="ECO:0000256" key="8">
    <source>
        <dbReference type="ARBA" id="ARBA00023170"/>
    </source>
</evidence>
<evidence type="ECO:0000313" key="17">
    <source>
        <dbReference type="Proteomes" id="UP000249061"/>
    </source>
</evidence>
<comment type="subcellular location">
    <subcellularLocation>
        <location evidence="1 11">Cell outer membrane</location>
        <topology evidence="1 11">Multi-pass membrane protein</topology>
    </subcellularLocation>
</comment>
<dbReference type="Gene3D" id="2.40.170.20">
    <property type="entry name" value="TonB-dependent receptor, beta-barrel domain"/>
    <property type="match status" value="1"/>
</dbReference>
<dbReference type="Proteomes" id="UP000249061">
    <property type="component" value="Unassembled WGS sequence"/>
</dbReference>
<accession>A0A2W5SXU7</accession>
<dbReference type="GO" id="GO:0044718">
    <property type="term" value="P:siderophore transmembrane transport"/>
    <property type="evidence" value="ECO:0007669"/>
    <property type="project" value="TreeGrafter"/>
</dbReference>